<protein>
    <submittedName>
        <fullName evidence="1">Uncharacterized protein</fullName>
    </submittedName>
</protein>
<accession>A0ABD2Q010</accession>
<evidence type="ECO:0000313" key="2">
    <source>
        <dbReference type="Proteomes" id="UP001626550"/>
    </source>
</evidence>
<keyword evidence="2" id="KW-1185">Reference proteome</keyword>
<gene>
    <name evidence="1" type="ORF">Ciccas_008536</name>
</gene>
<dbReference type="AlphaFoldDB" id="A0ABD2Q010"/>
<dbReference type="EMBL" id="JBJKFK010001521">
    <property type="protein sequence ID" value="KAL3312864.1"/>
    <property type="molecule type" value="Genomic_DNA"/>
</dbReference>
<comment type="caution">
    <text evidence="1">The sequence shown here is derived from an EMBL/GenBank/DDBJ whole genome shotgun (WGS) entry which is preliminary data.</text>
</comment>
<organism evidence="1 2">
    <name type="scientific">Cichlidogyrus casuarinus</name>
    <dbReference type="NCBI Taxonomy" id="1844966"/>
    <lineage>
        <taxon>Eukaryota</taxon>
        <taxon>Metazoa</taxon>
        <taxon>Spiralia</taxon>
        <taxon>Lophotrochozoa</taxon>
        <taxon>Platyhelminthes</taxon>
        <taxon>Monogenea</taxon>
        <taxon>Monopisthocotylea</taxon>
        <taxon>Dactylogyridea</taxon>
        <taxon>Ancyrocephalidae</taxon>
        <taxon>Cichlidogyrus</taxon>
    </lineage>
</organism>
<proteinExistence type="predicted"/>
<sequence length="306" mass="35511">MSCLVCCAAKSSCDGLCLCAKMDGMVAQLKTWTEQHNDGFNKLVAQILPRINKFLSTDELSAMGEYSLIMNELTMYVSRLGPTPHQSYESYCLSWMVLFESFFKNLVYSDTAIQLLQLTEDKLDSNSTRDLATFLNNARNMLNPIGKMGNLLKLRKQARRVQKVVFDRNHTIPLHKLHRVENIRRHQLTFRLDVWLQMKTDAYAQCMQFVNEQWDRIAEAEKLLKEMHSYSQLLIDLSDYLDKTKKHLDFSPDELNGFFNKIVEAEEQLAHFDKMASLTIAWEKDNTFSSLIYTAENKDIENMFGD</sequence>
<name>A0ABD2Q010_9PLAT</name>
<reference evidence="1 2" key="1">
    <citation type="submission" date="2024-11" db="EMBL/GenBank/DDBJ databases">
        <title>Adaptive evolution of stress response genes in parasites aligns with host niche diversity.</title>
        <authorList>
            <person name="Hahn C."/>
            <person name="Resl P."/>
        </authorList>
    </citation>
    <scope>NUCLEOTIDE SEQUENCE [LARGE SCALE GENOMIC DNA]</scope>
    <source>
        <strain evidence="1">EGGRZ-B1_66</strain>
        <tissue evidence="1">Body</tissue>
    </source>
</reference>
<dbReference type="Proteomes" id="UP001626550">
    <property type="component" value="Unassembled WGS sequence"/>
</dbReference>
<evidence type="ECO:0000313" key="1">
    <source>
        <dbReference type="EMBL" id="KAL3312864.1"/>
    </source>
</evidence>